<name>A0A0C3B5D0_PILCF</name>
<dbReference type="EMBL" id="KN832999">
    <property type="protein sequence ID" value="KIM81458.1"/>
    <property type="molecule type" value="Genomic_DNA"/>
</dbReference>
<evidence type="ECO:0000313" key="1">
    <source>
        <dbReference type="EMBL" id="KIM81458.1"/>
    </source>
</evidence>
<gene>
    <name evidence="1" type="ORF">PILCRDRAFT_89164</name>
</gene>
<proteinExistence type="predicted"/>
<protein>
    <submittedName>
        <fullName evidence="1">Uncharacterized protein</fullName>
    </submittedName>
</protein>
<evidence type="ECO:0000313" key="2">
    <source>
        <dbReference type="Proteomes" id="UP000054166"/>
    </source>
</evidence>
<accession>A0A0C3B5D0</accession>
<reference evidence="2" key="2">
    <citation type="submission" date="2015-01" db="EMBL/GenBank/DDBJ databases">
        <title>Evolutionary Origins and Diversification of the Mycorrhizal Mutualists.</title>
        <authorList>
            <consortium name="DOE Joint Genome Institute"/>
            <consortium name="Mycorrhizal Genomics Consortium"/>
            <person name="Kohler A."/>
            <person name="Kuo A."/>
            <person name="Nagy L.G."/>
            <person name="Floudas D."/>
            <person name="Copeland A."/>
            <person name="Barry K.W."/>
            <person name="Cichocki N."/>
            <person name="Veneault-Fourrey C."/>
            <person name="LaButti K."/>
            <person name="Lindquist E.A."/>
            <person name="Lipzen A."/>
            <person name="Lundell T."/>
            <person name="Morin E."/>
            <person name="Murat C."/>
            <person name="Riley R."/>
            <person name="Ohm R."/>
            <person name="Sun H."/>
            <person name="Tunlid A."/>
            <person name="Henrissat B."/>
            <person name="Grigoriev I.V."/>
            <person name="Hibbett D.S."/>
            <person name="Martin F."/>
        </authorList>
    </citation>
    <scope>NUCLEOTIDE SEQUENCE [LARGE SCALE GENOMIC DNA]</scope>
    <source>
        <strain evidence="2">F 1598</strain>
    </source>
</reference>
<reference evidence="1 2" key="1">
    <citation type="submission" date="2014-04" db="EMBL/GenBank/DDBJ databases">
        <authorList>
            <consortium name="DOE Joint Genome Institute"/>
            <person name="Kuo A."/>
            <person name="Tarkka M."/>
            <person name="Buscot F."/>
            <person name="Kohler A."/>
            <person name="Nagy L.G."/>
            <person name="Floudas D."/>
            <person name="Copeland A."/>
            <person name="Barry K.W."/>
            <person name="Cichocki N."/>
            <person name="Veneault-Fourrey C."/>
            <person name="LaButti K."/>
            <person name="Lindquist E.A."/>
            <person name="Lipzen A."/>
            <person name="Lundell T."/>
            <person name="Morin E."/>
            <person name="Murat C."/>
            <person name="Sun H."/>
            <person name="Tunlid A."/>
            <person name="Henrissat B."/>
            <person name="Grigoriev I.V."/>
            <person name="Hibbett D.S."/>
            <person name="Martin F."/>
            <person name="Nordberg H.P."/>
            <person name="Cantor M.N."/>
            <person name="Hua S.X."/>
        </authorList>
    </citation>
    <scope>NUCLEOTIDE SEQUENCE [LARGE SCALE GENOMIC DNA]</scope>
    <source>
        <strain evidence="1 2">F 1598</strain>
    </source>
</reference>
<dbReference type="Proteomes" id="UP000054166">
    <property type="component" value="Unassembled WGS sequence"/>
</dbReference>
<dbReference type="PANTHER" id="PTHR42085">
    <property type="entry name" value="F-BOX DOMAIN-CONTAINING PROTEIN"/>
    <property type="match status" value="1"/>
</dbReference>
<sequence>MCRIMKRPPPVKSIWPHDRRPAGKRTKVCTTLKSQKSSTSFILQLSCSFLNLPRELRDEIYRALLPSYTRLCFAAPNWNDNAAGRFFSIQCDMSPYCLTVLGLCQQMRAEANAVLYGTNHFEFSIGHGPGRLPFNTIRALPQSGISHIKAWTVSVCVYPWIDGRNLSLMREWMDEMCKLLMEGGNLQEIKIKVRPGCLAVLPWSELSKLGLILEPLECMNGLKSVIVKGLVTEACGAKLKRIVEVRKYKELDMERDVAESG</sequence>
<dbReference type="AlphaFoldDB" id="A0A0C3B5D0"/>
<dbReference type="PANTHER" id="PTHR42085:SF2">
    <property type="entry name" value="F-BOX DOMAIN-CONTAINING PROTEIN"/>
    <property type="match status" value="1"/>
</dbReference>
<dbReference type="HOGENOM" id="CLU_966801_0_0_1"/>
<dbReference type="InParanoid" id="A0A0C3B5D0"/>
<dbReference type="InterPro" id="IPR038883">
    <property type="entry name" value="AN11006-like"/>
</dbReference>
<keyword evidence="2" id="KW-1185">Reference proteome</keyword>
<dbReference type="OrthoDB" id="5372935at2759"/>
<organism evidence="1 2">
    <name type="scientific">Piloderma croceum (strain F 1598)</name>
    <dbReference type="NCBI Taxonomy" id="765440"/>
    <lineage>
        <taxon>Eukaryota</taxon>
        <taxon>Fungi</taxon>
        <taxon>Dikarya</taxon>
        <taxon>Basidiomycota</taxon>
        <taxon>Agaricomycotina</taxon>
        <taxon>Agaricomycetes</taxon>
        <taxon>Agaricomycetidae</taxon>
        <taxon>Atheliales</taxon>
        <taxon>Atheliaceae</taxon>
        <taxon>Piloderma</taxon>
    </lineage>
</organism>